<feature type="region of interest" description="Disordered" evidence="1">
    <location>
        <begin position="192"/>
        <end position="264"/>
    </location>
</feature>
<protein>
    <submittedName>
        <fullName evidence="2">Uncharacterized protein</fullName>
    </submittedName>
</protein>
<evidence type="ECO:0000256" key="1">
    <source>
        <dbReference type="SAM" id="MobiDB-lite"/>
    </source>
</evidence>
<dbReference type="OrthoDB" id="3944862at2759"/>
<feature type="compositionally biased region" description="Basic residues" evidence="1">
    <location>
        <begin position="510"/>
        <end position="526"/>
    </location>
</feature>
<dbReference type="AlphaFoldDB" id="A0A6G1KHV8"/>
<gene>
    <name evidence="2" type="ORF">K504DRAFT_480086</name>
</gene>
<name>A0A6G1KHV8_9PLEO</name>
<feature type="region of interest" description="Disordered" evidence="1">
    <location>
        <begin position="102"/>
        <end position="122"/>
    </location>
</feature>
<feature type="region of interest" description="Disordered" evidence="1">
    <location>
        <begin position="445"/>
        <end position="526"/>
    </location>
</feature>
<evidence type="ECO:0000313" key="3">
    <source>
        <dbReference type="Proteomes" id="UP000799428"/>
    </source>
</evidence>
<feature type="compositionally biased region" description="Polar residues" evidence="1">
    <location>
        <begin position="243"/>
        <end position="264"/>
    </location>
</feature>
<dbReference type="Proteomes" id="UP000799428">
    <property type="component" value="Unassembled WGS sequence"/>
</dbReference>
<evidence type="ECO:0000313" key="2">
    <source>
        <dbReference type="EMBL" id="KAF2712414.1"/>
    </source>
</evidence>
<sequence>MSRFLFPSPLFPGPTSNLDVNSDSDSDHDVFFSPLIEEREPLLSRDTRTSSIGSTRQISHQAANVIPRPKLLNVAEWPLRHSASDQRLRAPSHHHRVVFSDDSRSIDSGTHAPVNTPLNGPTFVFPTTERVRRSLVQRSASNPGPQTTEIDHHGPTIDAATLQEQLVTQTKHVGKLPVRPWRVRRVRTASGPFQWTNPQAPGRPGFRWFPRSNSDPYPTPVDKQKRAAGKNISLKPCIKQKSKSAATTPPNAQGQSPDGLGTTQKLRRVKTVDFEEGLSKKLLSLPPLEPTKNISRVTLCPGLTMNKSLPADAAVTRTDVHVVAIAPSWNADDIPDEGGIDPATPTMQIVESKSGCYEIVWDDVPLKQDVRTNRRGSSASQALAAASPETSHGLHRVNTKLSEWSFGNGSPSELFKPQIVVFPDEDGRTPRFDCAIEDDDDTYIIIAPPNSERPSATPSRHQSRPGSIERAESDSLADDEATPTSSRFFFEKDNTTLNSLLIPDPDTPKNKKPGHPIGTHRRVRKSPALRRFSNVEESDLKFRGHRDSVTLARSRIFNAGGVSPELFMHRDSVSIAKKRMHTRNHAISSAREIPKPRSSRGTASEPSFEADDLGEALPVIPAKAVAKKALKSSSSASMLIPQQTSMNRHIRIVE</sequence>
<feature type="compositionally biased region" description="Low complexity" evidence="1">
    <location>
        <begin position="377"/>
        <end position="387"/>
    </location>
</feature>
<organism evidence="2 3">
    <name type="scientific">Pleomassaria siparia CBS 279.74</name>
    <dbReference type="NCBI Taxonomy" id="1314801"/>
    <lineage>
        <taxon>Eukaryota</taxon>
        <taxon>Fungi</taxon>
        <taxon>Dikarya</taxon>
        <taxon>Ascomycota</taxon>
        <taxon>Pezizomycotina</taxon>
        <taxon>Dothideomycetes</taxon>
        <taxon>Pleosporomycetidae</taxon>
        <taxon>Pleosporales</taxon>
        <taxon>Pleomassariaceae</taxon>
        <taxon>Pleomassaria</taxon>
    </lineage>
</organism>
<dbReference type="EMBL" id="MU005766">
    <property type="protein sequence ID" value="KAF2712414.1"/>
    <property type="molecule type" value="Genomic_DNA"/>
</dbReference>
<feature type="region of interest" description="Disordered" evidence="1">
    <location>
        <begin position="581"/>
        <end position="610"/>
    </location>
</feature>
<accession>A0A6G1KHV8</accession>
<proteinExistence type="predicted"/>
<feature type="region of interest" description="Disordered" evidence="1">
    <location>
        <begin position="371"/>
        <end position="395"/>
    </location>
</feature>
<reference evidence="2" key="1">
    <citation type="journal article" date="2020" name="Stud. Mycol.">
        <title>101 Dothideomycetes genomes: a test case for predicting lifestyles and emergence of pathogens.</title>
        <authorList>
            <person name="Haridas S."/>
            <person name="Albert R."/>
            <person name="Binder M."/>
            <person name="Bloem J."/>
            <person name="Labutti K."/>
            <person name="Salamov A."/>
            <person name="Andreopoulos B."/>
            <person name="Baker S."/>
            <person name="Barry K."/>
            <person name="Bills G."/>
            <person name="Bluhm B."/>
            <person name="Cannon C."/>
            <person name="Castanera R."/>
            <person name="Culley D."/>
            <person name="Daum C."/>
            <person name="Ezra D."/>
            <person name="Gonzalez J."/>
            <person name="Henrissat B."/>
            <person name="Kuo A."/>
            <person name="Liang C."/>
            <person name="Lipzen A."/>
            <person name="Lutzoni F."/>
            <person name="Magnuson J."/>
            <person name="Mondo S."/>
            <person name="Nolan M."/>
            <person name="Ohm R."/>
            <person name="Pangilinan J."/>
            <person name="Park H.-J."/>
            <person name="Ramirez L."/>
            <person name="Alfaro M."/>
            <person name="Sun H."/>
            <person name="Tritt A."/>
            <person name="Yoshinaga Y."/>
            <person name="Zwiers L.-H."/>
            <person name="Turgeon B."/>
            <person name="Goodwin S."/>
            <person name="Spatafora J."/>
            <person name="Crous P."/>
            <person name="Grigoriev I."/>
        </authorList>
    </citation>
    <scope>NUCLEOTIDE SEQUENCE</scope>
    <source>
        <strain evidence="2">CBS 279.74</strain>
    </source>
</reference>
<keyword evidence="3" id="KW-1185">Reference proteome</keyword>